<reference evidence="2 3" key="1">
    <citation type="submission" date="2020-08" db="EMBL/GenBank/DDBJ databases">
        <title>Sequencing the genomes of 1000 actinobacteria strains.</title>
        <authorList>
            <person name="Klenk H.-P."/>
        </authorList>
    </citation>
    <scope>NUCLEOTIDE SEQUENCE [LARGE SCALE GENOMIC DNA]</scope>
    <source>
        <strain evidence="2 3">DSM 45507</strain>
    </source>
</reference>
<dbReference type="EMBL" id="JACHMB010000001">
    <property type="protein sequence ID" value="MBB5780804.1"/>
    <property type="molecule type" value="Genomic_DNA"/>
</dbReference>
<evidence type="ECO:0000313" key="3">
    <source>
        <dbReference type="Proteomes" id="UP000579153"/>
    </source>
</evidence>
<accession>A0A7W9GBN1</accession>
<evidence type="ECO:0000313" key="2">
    <source>
        <dbReference type="EMBL" id="MBB5780804.1"/>
    </source>
</evidence>
<dbReference type="Proteomes" id="UP000579153">
    <property type="component" value="Unassembled WGS sequence"/>
</dbReference>
<protein>
    <submittedName>
        <fullName evidence="2">Uncharacterized protein</fullName>
    </submittedName>
</protein>
<keyword evidence="3" id="KW-1185">Reference proteome</keyword>
<feature type="region of interest" description="Disordered" evidence="1">
    <location>
        <begin position="1"/>
        <end position="34"/>
    </location>
</feature>
<evidence type="ECO:0000256" key="1">
    <source>
        <dbReference type="SAM" id="MobiDB-lite"/>
    </source>
</evidence>
<dbReference type="AlphaFoldDB" id="A0A7W9GBN1"/>
<comment type="caution">
    <text evidence="2">The sequence shown here is derived from an EMBL/GenBank/DDBJ whole genome shotgun (WGS) entry which is preliminary data.</text>
</comment>
<organism evidence="2 3">
    <name type="scientific">Nonomuraea jabiensis</name>
    <dbReference type="NCBI Taxonomy" id="882448"/>
    <lineage>
        <taxon>Bacteria</taxon>
        <taxon>Bacillati</taxon>
        <taxon>Actinomycetota</taxon>
        <taxon>Actinomycetes</taxon>
        <taxon>Streptosporangiales</taxon>
        <taxon>Streptosporangiaceae</taxon>
        <taxon>Nonomuraea</taxon>
    </lineage>
</organism>
<gene>
    <name evidence="2" type="ORF">HD596_007560</name>
</gene>
<proteinExistence type="predicted"/>
<sequence>MTDSTFQKWAVNTLPRPSNAEDSASRPAIDERGA</sequence>
<name>A0A7W9GBN1_9ACTN</name>